<protein>
    <submittedName>
        <fullName evidence="1">SJCHGC02935 protein</fullName>
    </submittedName>
</protein>
<name>Q5C5U2_SCHJA</name>
<dbReference type="EMBL" id="AY809093">
    <property type="protein sequence ID" value="AAX24982.2"/>
    <property type="molecule type" value="mRNA"/>
</dbReference>
<reference evidence="1" key="1">
    <citation type="journal article" date="2006" name="PLoS Pathog.">
        <title>New perspectives on host-parasite interplay by comparative transcriptomic and proteomic analyses of Schistosoma japonicum.</title>
        <authorList>
            <person name="Liu F."/>
            <person name="Lu J."/>
            <person name="Hu W."/>
            <person name="Wang S.Y."/>
            <person name="Cui S.J."/>
            <person name="Chi M."/>
            <person name="Yan Q."/>
            <person name="Wang X.R."/>
            <person name="Song H.D."/>
            <person name="Xu X.N."/>
            <person name="Wang J.J."/>
            <person name="Zhang X.L."/>
            <person name="Zhang X."/>
            <person name="Wang Z.Q."/>
            <person name="Xue C.L."/>
            <person name="Brindley P.J."/>
            <person name="McManus D.P."/>
            <person name="Yang P.Y."/>
            <person name="Feng Z."/>
            <person name="Chen Z."/>
            <person name="Han Z.G."/>
        </authorList>
    </citation>
    <scope>NUCLEOTIDE SEQUENCE</scope>
</reference>
<proteinExistence type="evidence at transcript level"/>
<dbReference type="AlphaFoldDB" id="Q5C5U2"/>
<feature type="non-terminal residue" evidence="1">
    <location>
        <position position="146"/>
    </location>
</feature>
<organism evidence="1">
    <name type="scientific">Schistosoma japonicum</name>
    <name type="common">Blood fluke</name>
    <dbReference type="NCBI Taxonomy" id="6182"/>
    <lineage>
        <taxon>Eukaryota</taxon>
        <taxon>Metazoa</taxon>
        <taxon>Spiralia</taxon>
        <taxon>Lophotrochozoa</taxon>
        <taxon>Platyhelminthes</taxon>
        <taxon>Trematoda</taxon>
        <taxon>Digenea</taxon>
        <taxon>Strigeidida</taxon>
        <taxon>Schistosomatoidea</taxon>
        <taxon>Schistosomatidae</taxon>
        <taxon>Schistosoma</taxon>
    </lineage>
</organism>
<accession>Q5C5U2</accession>
<evidence type="ECO:0000313" key="1">
    <source>
        <dbReference type="EMBL" id="AAX24982.2"/>
    </source>
</evidence>
<sequence>MDEPTHINLAINKENKCINHQDILNEHNLTKITSIKELNVQNEQTSEIQISSETSVTDSQQSILPSRTSFPRPQPCINSCVRLSNQNNEIAYTQSTYTTNRSFTNINELNTKQNTLSRKVSQITKHFSRLPTIEIPCERPKSTPGK</sequence>